<evidence type="ECO:0000256" key="2">
    <source>
        <dbReference type="SAM" id="SignalP"/>
    </source>
</evidence>
<evidence type="ECO:0000256" key="1">
    <source>
        <dbReference type="SAM" id="MobiDB-lite"/>
    </source>
</evidence>
<feature type="compositionally biased region" description="Polar residues" evidence="1">
    <location>
        <begin position="24"/>
        <end position="37"/>
    </location>
</feature>
<evidence type="ECO:0000313" key="3">
    <source>
        <dbReference type="EMBL" id="MBB4965446.1"/>
    </source>
</evidence>
<dbReference type="Proteomes" id="UP000542674">
    <property type="component" value="Unassembled WGS sequence"/>
</dbReference>
<protein>
    <submittedName>
        <fullName evidence="3">Uncharacterized protein</fullName>
    </submittedName>
</protein>
<reference evidence="3 4" key="1">
    <citation type="submission" date="2020-08" db="EMBL/GenBank/DDBJ databases">
        <title>Sequencing the genomes of 1000 actinobacteria strains.</title>
        <authorList>
            <person name="Klenk H.-P."/>
        </authorList>
    </citation>
    <scope>NUCLEOTIDE SEQUENCE [LARGE SCALE GENOMIC DNA]</scope>
    <source>
        <strain evidence="3 4">DSM 45084</strain>
    </source>
</reference>
<organism evidence="3 4">
    <name type="scientific">Saccharothrix violaceirubra</name>
    <dbReference type="NCBI Taxonomy" id="413306"/>
    <lineage>
        <taxon>Bacteria</taxon>
        <taxon>Bacillati</taxon>
        <taxon>Actinomycetota</taxon>
        <taxon>Actinomycetes</taxon>
        <taxon>Pseudonocardiales</taxon>
        <taxon>Pseudonocardiaceae</taxon>
        <taxon>Saccharothrix</taxon>
    </lineage>
</organism>
<sequence length="68" mass="7336">MKNLLKTAAFLSAMMMVLPMVHPGTTNATSSERSSPASAKLRRCPTDGLVSLDLRRSVRVVLPAAKRP</sequence>
<proteinExistence type="predicted"/>
<comment type="caution">
    <text evidence="3">The sequence shown here is derived from an EMBL/GenBank/DDBJ whole genome shotgun (WGS) entry which is preliminary data.</text>
</comment>
<feature type="signal peptide" evidence="2">
    <location>
        <begin position="1"/>
        <end position="28"/>
    </location>
</feature>
<name>A0A7W7WVU5_9PSEU</name>
<gene>
    <name evidence="3" type="ORF">F4559_002805</name>
</gene>
<evidence type="ECO:0000313" key="4">
    <source>
        <dbReference type="Proteomes" id="UP000542674"/>
    </source>
</evidence>
<keyword evidence="2" id="KW-0732">Signal</keyword>
<dbReference type="EMBL" id="JACHJS010000001">
    <property type="protein sequence ID" value="MBB4965446.1"/>
    <property type="molecule type" value="Genomic_DNA"/>
</dbReference>
<dbReference type="AlphaFoldDB" id="A0A7W7WVU5"/>
<feature type="region of interest" description="Disordered" evidence="1">
    <location>
        <begin position="22"/>
        <end position="42"/>
    </location>
</feature>
<feature type="chain" id="PRO_5030708615" evidence="2">
    <location>
        <begin position="29"/>
        <end position="68"/>
    </location>
</feature>
<accession>A0A7W7WVU5</accession>
<keyword evidence="4" id="KW-1185">Reference proteome</keyword>